<sequence>MMRLTHIPTEQHGARNVIGHCASVLNVGDSPDHDIVYMLDPIIKKYSRLAGDVRRFLRVTLNQELLSPTSEKQRQDLLQRLSTREQSPGSYLDMNCCKKSNSFSSLSSSFEFYEAFEPDDLKSARRRSDISFLKSSELHNELNINKDNYVTKNVHRKSLNSVLSSELILGSERLQDRKPSSTSSTTGTNMNGINGLNSPNSVASSVKSDSLSSSTSTIPQESDGERGANSSEYSAIKHGVLARKERVLKAFEKVRKYWVGVLGHSLYIYTSEKDLRPTTVIDILGYSARPVSVKDPPNSSPKKDYTFEIVCPGKKTYQFIASNWSEMETWILIISQAGNQPTPLPSPTVAPSSNGCFLNERSLPATPVSQFGPEQIYDEPDSKVRPVEKYPLNNHVSPVQWQQYEFMSDDSFYHYIDDTMKENLKNMKNSCLCSQNENYYNNVGEGVRHCMQCDNRSNMYYNMLDPPDSGRKENHLFSCSQKQQINGITDRDKLLNEILNRSKEEPTSKTKPDEQTHERTDSTRSSDGNESDRSSKENADFNVQKSGLLFVNQYGPNRIQDIINRIETTYNNKREPTSPCKREPAPANKRFAKSGCTTTLPKRTTLCRSLDFKSNESIFGSQRSSVVQDQLYEPVQTSSSACPS</sequence>
<dbReference type="GO" id="GO:0005886">
    <property type="term" value="C:plasma membrane"/>
    <property type="evidence" value="ECO:0007669"/>
    <property type="project" value="TreeGrafter"/>
</dbReference>
<evidence type="ECO:0000313" key="7">
    <source>
        <dbReference type="Proteomes" id="UP001152759"/>
    </source>
</evidence>
<feature type="domain" description="PH" evidence="5">
    <location>
        <begin position="234"/>
        <end position="339"/>
    </location>
</feature>
<name>A0A9P0AKZ5_BEMTA</name>
<organism evidence="6 7">
    <name type="scientific">Bemisia tabaci</name>
    <name type="common">Sweetpotato whitefly</name>
    <name type="synonym">Aleurodes tabaci</name>
    <dbReference type="NCBI Taxonomy" id="7038"/>
    <lineage>
        <taxon>Eukaryota</taxon>
        <taxon>Metazoa</taxon>
        <taxon>Ecdysozoa</taxon>
        <taxon>Arthropoda</taxon>
        <taxon>Hexapoda</taxon>
        <taxon>Insecta</taxon>
        <taxon>Pterygota</taxon>
        <taxon>Neoptera</taxon>
        <taxon>Paraneoptera</taxon>
        <taxon>Hemiptera</taxon>
        <taxon>Sternorrhyncha</taxon>
        <taxon>Aleyrodoidea</taxon>
        <taxon>Aleyrodidae</taxon>
        <taxon>Aleyrodinae</taxon>
        <taxon>Bemisia</taxon>
    </lineage>
</organism>
<dbReference type="SMART" id="SM00233">
    <property type="entry name" value="PH"/>
    <property type="match status" value="1"/>
</dbReference>
<dbReference type="PROSITE" id="PS50003">
    <property type="entry name" value="PH_DOMAIN"/>
    <property type="match status" value="1"/>
</dbReference>
<protein>
    <recommendedName>
        <fullName evidence="5">PH domain-containing protein</fullName>
    </recommendedName>
</protein>
<dbReference type="EMBL" id="OU963869">
    <property type="protein sequence ID" value="CAH0394100.1"/>
    <property type="molecule type" value="Genomic_DNA"/>
</dbReference>
<proteinExistence type="predicted"/>
<feature type="region of interest" description="Disordered" evidence="4">
    <location>
        <begin position="173"/>
        <end position="230"/>
    </location>
</feature>
<feature type="region of interest" description="Disordered" evidence="4">
    <location>
        <begin position="500"/>
        <end position="540"/>
    </location>
</feature>
<dbReference type="InterPro" id="IPR037781">
    <property type="entry name" value="SKAP_fam"/>
</dbReference>
<evidence type="ECO:0000256" key="3">
    <source>
        <dbReference type="ARBA" id="ARBA00022553"/>
    </source>
</evidence>
<dbReference type="PANTHER" id="PTHR15129">
    <property type="entry name" value="SRC-ASSOCIATED ADAPTOR PROTEIN"/>
    <property type="match status" value="1"/>
</dbReference>
<evidence type="ECO:0000256" key="1">
    <source>
        <dbReference type="ARBA" id="ARBA00004496"/>
    </source>
</evidence>
<dbReference type="SUPFAM" id="SSF50729">
    <property type="entry name" value="PH domain-like"/>
    <property type="match status" value="1"/>
</dbReference>
<accession>A0A9P0AKZ5</accession>
<evidence type="ECO:0000256" key="4">
    <source>
        <dbReference type="SAM" id="MobiDB-lite"/>
    </source>
</evidence>
<dbReference type="InterPro" id="IPR001849">
    <property type="entry name" value="PH_domain"/>
</dbReference>
<keyword evidence="2" id="KW-0963">Cytoplasm</keyword>
<gene>
    <name evidence="6" type="ORF">BEMITA_LOCUS12437</name>
</gene>
<keyword evidence="3" id="KW-0597">Phosphoprotein</keyword>
<dbReference type="GO" id="GO:0005737">
    <property type="term" value="C:cytoplasm"/>
    <property type="evidence" value="ECO:0007669"/>
    <property type="project" value="UniProtKB-SubCell"/>
</dbReference>
<dbReference type="Gene3D" id="2.30.29.30">
    <property type="entry name" value="Pleckstrin-homology domain (PH domain)/Phosphotyrosine-binding domain (PTB)"/>
    <property type="match status" value="1"/>
</dbReference>
<dbReference type="Pfam" id="PF00169">
    <property type="entry name" value="PH"/>
    <property type="match status" value="1"/>
</dbReference>
<evidence type="ECO:0000313" key="6">
    <source>
        <dbReference type="EMBL" id="CAH0394100.1"/>
    </source>
</evidence>
<feature type="compositionally biased region" description="Basic and acidic residues" evidence="4">
    <location>
        <begin position="530"/>
        <end position="539"/>
    </location>
</feature>
<keyword evidence="7" id="KW-1185">Reference proteome</keyword>
<comment type="subcellular location">
    <subcellularLocation>
        <location evidence="1">Cytoplasm</location>
    </subcellularLocation>
</comment>
<dbReference type="Proteomes" id="UP001152759">
    <property type="component" value="Chromosome 8"/>
</dbReference>
<dbReference type="InterPro" id="IPR011993">
    <property type="entry name" value="PH-like_dom_sf"/>
</dbReference>
<evidence type="ECO:0000259" key="5">
    <source>
        <dbReference type="PROSITE" id="PS50003"/>
    </source>
</evidence>
<evidence type="ECO:0000256" key="2">
    <source>
        <dbReference type="ARBA" id="ARBA00022490"/>
    </source>
</evidence>
<feature type="compositionally biased region" description="Basic and acidic residues" evidence="4">
    <location>
        <begin position="500"/>
        <end position="524"/>
    </location>
</feature>
<dbReference type="AlphaFoldDB" id="A0A9P0AKZ5"/>
<reference evidence="6" key="1">
    <citation type="submission" date="2021-12" db="EMBL/GenBank/DDBJ databases">
        <authorList>
            <person name="King R."/>
        </authorList>
    </citation>
    <scope>NUCLEOTIDE SEQUENCE</scope>
</reference>
<dbReference type="PANTHER" id="PTHR15129:SF0">
    <property type="entry name" value="SH3 DOMAIN-CONTAINING PROTEIN"/>
    <property type="match status" value="1"/>
</dbReference>
<feature type="compositionally biased region" description="Low complexity" evidence="4">
    <location>
        <begin position="180"/>
        <end position="221"/>
    </location>
</feature>